<accession>A0A6P9DXB7</accession>
<dbReference type="PANTHER" id="PTHR12542:SF26">
    <property type="entry name" value="EXOCYST SUBUNIT EXO70 FAMILY PROTEIN"/>
    <property type="match status" value="1"/>
</dbReference>
<comment type="similarity">
    <text evidence="1 3">Belongs to the EXO70 family.</text>
</comment>
<dbReference type="KEGG" id="jre:109003017"/>
<dbReference type="Pfam" id="PF20669">
    <property type="entry name" value="Exo70_N"/>
    <property type="match status" value="1"/>
</dbReference>
<dbReference type="GO" id="GO:0006887">
    <property type="term" value="P:exocytosis"/>
    <property type="evidence" value="ECO:0000318"/>
    <property type="project" value="GO_Central"/>
</dbReference>
<dbReference type="RefSeq" id="XP_035539781.1">
    <property type="nucleotide sequence ID" value="XM_035683888.1"/>
</dbReference>
<evidence type="ECO:0000256" key="2">
    <source>
        <dbReference type="ARBA" id="ARBA00022448"/>
    </source>
</evidence>
<dbReference type="Pfam" id="PF03081">
    <property type="entry name" value="Exo70_C"/>
    <property type="match status" value="1"/>
</dbReference>
<keyword evidence="2 3" id="KW-0813">Transport</keyword>
<proteinExistence type="inferred from homology"/>
<organism evidence="4 5">
    <name type="scientific">Juglans regia</name>
    <name type="common">English walnut</name>
    <dbReference type="NCBI Taxonomy" id="51240"/>
    <lineage>
        <taxon>Eukaryota</taxon>
        <taxon>Viridiplantae</taxon>
        <taxon>Streptophyta</taxon>
        <taxon>Embryophyta</taxon>
        <taxon>Tracheophyta</taxon>
        <taxon>Spermatophyta</taxon>
        <taxon>Magnoliopsida</taxon>
        <taxon>eudicotyledons</taxon>
        <taxon>Gunneridae</taxon>
        <taxon>Pentapetalae</taxon>
        <taxon>rosids</taxon>
        <taxon>fabids</taxon>
        <taxon>Fagales</taxon>
        <taxon>Juglandaceae</taxon>
        <taxon>Juglans</taxon>
    </lineage>
</organism>
<dbReference type="PANTHER" id="PTHR12542">
    <property type="entry name" value="EXOCYST COMPLEX PROTEIN EXO70"/>
    <property type="match status" value="1"/>
</dbReference>
<dbReference type="GO" id="GO:0000145">
    <property type="term" value="C:exocyst"/>
    <property type="evidence" value="ECO:0000318"/>
    <property type="project" value="GO_Central"/>
</dbReference>
<keyword evidence="3" id="KW-0653">Protein transport</keyword>
<dbReference type="AlphaFoldDB" id="A0A6P9DXB7"/>
<dbReference type="InterPro" id="IPR004140">
    <property type="entry name" value="Exo70"/>
</dbReference>
<evidence type="ECO:0000313" key="5">
    <source>
        <dbReference type="RefSeq" id="XP_035539781.1"/>
    </source>
</evidence>
<dbReference type="Proteomes" id="UP000235220">
    <property type="component" value="Chromosome 12"/>
</dbReference>
<evidence type="ECO:0000256" key="1">
    <source>
        <dbReference type="ARBA" id="ARBA00006756"/>
    </source>
</evidence>
<dbReference type="GO" id="GO:0015031">
    <property type="term" value="P:protein transport"/>
    <property type="evidence" value="ECO:0007669"/>
    <property type="project" value="UniProtKB-KW"/>
</dbReference>
<evidence type="ECO:0000256" key="3">
    <source>
        <dbReference type="RuleBase" id="RU365026"/>
    </source>
</evidence>
<dbReference type="Gramene" id="Jr12_22710_p1">
    <property type="protein sequence ID" value="cds.Jr12_22710_p1"/>
    <property type="gene ID" value="Jr12_22710"/>
</dbReference>
<keyword evidence="4" id="KW-1185">Reference proteome</keyword>
<dbReference type="Gene3D" id="1.20.1280.170">
    <property type="entry name" value="Exocyst complex component Exo70"/>
    <property type="match status" value="1"/>
</dbReference>
<evidence type="ECO:0000313" key="4">
    <source>
        <dbReference type="Proteomes" id="UP000235220"/>
    </source>
</evidence>
<protein>
    <recommendedName>
        <fullName evidence="3">Exocyst subunit Exo70 family protein</fullName>
    </recommendedName>
</protein>
<dbReference type="InterPro" id="IPR016159">
    <property type="entry name" value="Cullin_repeat-like_dom_sf"/>
</dbReference>
<reference evidence="5" key="1">
    <citation type="submission" date="2025-08" db="UniProtKB">
        <authorList>
            <consortium name="RefSeq"/>
        </authorList>
    </citation>
    <scope>IDENTIFICATION</scope>
    <source>
        <tissue evidence="5">Leaves</tissue>
    </source>
</reference>
<sequence length="639" mass="72037">MKMSETPKNNKFIPRRLISSLISSSKTLYSSYLFPSSRSSVPSTPTVKFSQSMIEENIENAESIISKWDPNSSSKTKVTSLFHHNRKEANEFLKSVKDLRRAMHFLINENSTSKKLILAQNLMQIAMKRLENEFYQLSKNCDHLDPESVSRRSSGGSRNSDGEDEVRADEFEIAGESITEVEKLSAVAMTDLKSIAECMISSGYGKECVKIYNVIRKSVVDEELSHLGIKNFRSSQIHKMNREDLEHMIRKWMNAIKIAVRRLFSGERVLCDHVFSASETSREFCFSEITKGGAINLFRFPELIARRAISKHSLDKIFQLMELYDAISVLWPDIELIFEFESTSAIKLQALSSLLILGDSIRTILSEFESTLQKDSSRTRVFGGGVNPLTHSAMTYISSLADFNGVLSNIIADSSPSSTSPLPESYFESPPMENGPTPAVSVYLAWLILILLCKLDSKAKLYKDASLSYLFLANNLQFIVEKVCTTNLKHLLGADWVLKHTKKVKRYASNYESIAWTKVISSLPGKDPTEITPEMAKECFRRFSAAFEEAYRKQTSWLVQDGNLRDELKASIAKKLVPVYQEFFDTYFMMLSGEKNMELLVRFSPDDLGNYLSDLFLGTSTSGSSTSTSSLQLGGCLPR</sequence>
<gene>
    <name evidence="5" type="primary">LOC109003017</name>
</gene>
<dbReference type="SUPFAM" id="SSF74788">
    <property type="entry name" value="Cullin repeat-like"/>
    <property type="match status" value="1"/>
</dbReference>
<dbReference type="OrthoDB" id="1922221at2759"/>
<comment type="function">
    <text evidence="3">Component of the exocyst complex.</text>
</comment>
<name>A0A6P9DXB7_JUGRE</name>
<dbReference type="GeneID" id="109003017"/>
<dbReference type="GO" id="GO:0005546">
    <property type="term" value="F:phosphatidylinositol-4,5-bisphosphate binding"/>
    <property type="evidence" value="ECO:0007669"/>
    <property type="project" value="InterPro"/>
</dbReference>
<dbReference type="FunCoup" id="A0A6P9DXB7">
    <property type="interactions" value="3255"/>
</dbReference>
<keyword evidence="3" id="KW-0268">Exocytosis</keyword>
<dbReference type="InterPro" id="IPR046364">
    <property type="entry name" value="Exo70_C"/>
</dbReference>